<evidence type="ECO:0000313" key="1">
    <source>
        <dbReference type="EMBL" id="RPB07155.1"/>
    </source>
</evidence>
<proteinExistence type="predicted"/>
<dbReference type="Proteomes" id="UP000277580">
    <property type="component" value="Unassembled WGS sequence"/>
</dbReference>
<protein>
    <submittedName>
        <fullName evidence="1">Uncharacterized protein</fullName>
    </submittedName>
</protein>
<dbReference type="AlphaFoldDB" id="A0A3N4KMW5"/>
<dbReference type="EMBL" id="ML119193">
    <property type="protein sequence ID" value="RPB07155.1"/>
    <property type="molecule type" value="Genomic_DNA"/>
</dbReference>
<dbReference type="OrthoDB" id="5357698at2759"/>
<evidence type="ECO:0000313" key="2">
    <source>
        <dbReference type="Proteomes" id="UP000277580"/>
    </source>
</evidence>
<sequence length="242" mass="28243">MYRKTTFPPRSAPKYHFTNHVNPLKKEWIVYAQTHITDAAKQAQWIAPDQWKEYLNEVFDYFGTGEPESNDNYPLRAYKNTTSFTADGFPIMTTSLLSEKDVIEQIAKRQDFNNWKIRKALRIPSKHEKKTEQYSQEITEAIIEYSQAVKTTIFTMGGKNLERFTALGMPGVPQGVHIKVFACLNAFLAARSSDTFKAKSETETRDDSEDKFFVRPEPAMHEQCYHNGQDKYQNQRCYERKR</sequence>
<organism evidence="1 2">
    <name type="scientific">Morchella conica CCBAS932</name>
    <dbReference type="NCBI Taxonomy" id="1392247"/>
    <lineage>
        <taxon>Eukaryota</taxon>
        <taxon>Fungi</taxon>
        <taxon>Dikarya</taxon>
        <taxon>Ascomycota</taxon>
        <taxon>Pezizomycotina</taxon>
        <taxon>Pezizomycetes</taxon>
        <taxon>Pezizales</taxon>
        <taxon>Morchellaceae</taxon>
        <taxon>Morchella</taxon>
    </lineage>
</organism>
<reference evidence="1 2" key="1">
    <citation type="journal article" date="2018" name="Nat. Ecol. Evol.">
        <title>Pezizomycetes genomes reveal the molecular basis of ectomycorrhizal truffle lifestyle.</title>
        <authorList>
            <person name="Murat C."/>
            <person name="Payen T."/>
            <person name="Noel B."/>
            <person name="Kuo A."/>
            <person name="Morin E."/>
            <person name="Chen J."/>
            <person name="Kohler A."/>
            <person name="Krizsan K."/>
            <person name="Balestrini R."/>
            <person name="Da Silva C."/>
            <person name="Montanini B."/>
            <person name="Hainaut M."/>
            <person name="Levati E."/>
            <person name="Barry K.W."/>
            <person name="Belfiori B."/>
            <person name="Cichocki N."/>
            <person name="Clum A."/>
            <person name="Dockter R.B."/>
            <person name="Fauchery L."/>
            <person name="Guy J."/>
            <person name="Iotti M."/>
            <person name="Le Tacon F."/>
            <person name="Lindquist E.A."/>
            <person name="Lipzen A."/>
            <person name="Malagnac F."/>
            <person name="Mello A."/>
            <person name="Molinier V."/>
            <person name="Miyauchi S."/>
            <person name="Poulain J."/>
            <person name="Riccioni C."/>
            <person name="Rubini A."/>
            <person name="Sitrit Y."/>
            <person name="Splivallo R."/>
            <person name="Traeger S."/>
            <person name="Wang M."/>
            <person name="Zifcakova L."/>
            <person name="Wipf D."/>
            <person name="Zambonelli A."/>
            <person name="Paolocci F."/>
            <person name="Nowrousian M."/>
            <person name="Ottonello S."/>
            <person name="Baldrian P."/>
            <person name="Spatafora J.W."/>
            <person name="Henrissat B."/>
            <person name="Nagy L.G."/>
            <person name="Aury J.M."/>
            <person name="Wincker P."/>
            <person name="Grigoriev I.V."/>
            <person name="Bonfante P."/>
            <person name="Martin F.M."/>
        </authorList>
    </citation>
    <scope>NUCLEOTIDE SEQUENCE [LARGE SCALE GENOMIC DNA]</scope>
    <source>
        <strain evidence="1 2">CCBAS932</strain>
    </source>
</reference>
<keyword evidence="2" id="KW-1185">Reference proteome</keyword>
<name>A0A3N4KMW5_9PEZI</name>
<dbReference type="InParanoid" id="A0A3N4KMW5"/>
<accession>A0A3N4KMW5</accession>
<gene>
    <name evidence="1" type="ORF">P167DRAFT_549972</name>
</gene>